<dbReference type="OrthoDB" id="1906821at2"/>
<gene>
    <name evidence="1" type="ORF">SAMN02910451_00634</name>
</gene>
<dbReference type="RefSeq" id="WP_074461402.1">
    <property type="nucleotide sequence ID" value="NZ_FMUR01000004.1"/>
</dbReference>
<reference evidence="2" key="1">
    <citation type="submission" date="2016-10" db="EMBL/GenBank/DDBJ databases">
        <authorList>
            <person name="Varghese N."/>
            <person name="Submissions S."/>
        </authorList>
    </citation>
    <scope>NUCLEOTIDE SEQUENCE [LARGE SCALE GENOMIC DNA]</scope>
    <source>
        <strain evidence="2">XBD2006</strain>
    </source>
</reference>
<dbReference type="Proteomes" id="UP000183047">
    <property type="component" value="Unassembled WGS sequence"/>
</dbReference>
<dbReference type="AlphaFoldDB" id="A0A1G5BBH5"/>
<name>A0A1G5BBH5_9FIRM</name>
<proteinExistence type="predicted"/>
<evidence type="ECO:0000313" key="1">
    <source>
        <dbReference type="EMBL" id="SCX87472.1"/>
    </source>
</evidence>
<dbReference type="EMBL" id="FMUR01000004">
    <property type="protein sequence ID" value="SCX87472.1"/>
    <property type="molecule type" value="Genomic_DNA"/>
</dbReference>
<protein>
    <submittedName>
        <fullName evidence="1">Uncharacterized protein</fullName>
    </submittedName>
</protein>
<sequence>MLVKELVEKINFNDSCVNGLVYTDGIVKLDIDLCMWKQAGYQEGTPELKNVVLCFLDITNYNWDSDKRENEIDYDSIIDIAFEEGVVKIVLEDDDVSVLTFMCREVSIES</sequence>
<keyword evidence="2" id="KW-1185">Reference proteome</keyword>
<organism evidence="1 2">
    <name type="scientific">Butyrivibrio hungatei</name>
    <dbReference type="NCBI Taxonomy" id="185008"/>
    <lineage>
        <taxon>Bacteria</taxon>
        <taxon>Bacillati</taxon>
        <taxon>Bacillota</taxon>
        <taxon>Clostridia</taxon>
        <taxon>Lachnospirales</taxon>
        <taxon>Lachnospiraceae</taxon>
        <taxon>Butyrivibrio</taxon>
    </lineage>
</organism>
<accession>A0A1G5BBH5</accession>
<evidence type="ECO:0000313" key="2">
    <source>
        <dbReference type="Proteomes" id="UP000183047"/>
    </source>
</evidence>